<keyword evidence="1" id="KW-0472">Membrane</keyword>
<reference evidence="3 4" key="1">
    <citation type="journal article" date="2015" name="Genome Announc.">
        <title>Draft Genome of the Euendolithic (true boring) Cyanobacterium Mastigocoleus testarum strain BC008.</title>
        <authorList>
            <person name="Guida B.S."/>
            <person name="Garcia-Pichel F."/>
        </authorList>
    </citation>
    <scope>NUCLEOTIDE SEQUENCE [LARGE SCALE GENOMIC DNA]</scope>
    <source>
        <strain evidence="3 4">BC008</strain>
    </source>
</reference>
<evidence type="ECO:0000256" key="1">
    <source>
        <dbReference type="SAM" id="Phobius"/>
    </source>
</evidence>
<evidence type="ECO:0000313" key="3">
    <source>
        <dbReference type="EMBL" id="KST64607.1"/>
    </source>
</evidence>
<dbReference type="RefSeq" id="WP_027843679.1">
    <property type="nucleotide sequence ID" value="NZ_LMTZ01000119.1"/>
</dbReference>
<gene>
    <name evidence="2" type="ORF">BC008_13500</name>
    <name evidence="3" type="ORF">BC008_18440</name>
</gene>
<accession>A0A0V7ZK56</accession>
<keyword evidence="1" id="KW-0812">Transmembrane</keyword>
<dbReference type="Proteomes" id="UP000053372">
    <property type="component" value="Unassembled WGS sequence"/>
</dbReference>
<dbReference type="EMBL" id="LMTZ01000138">
    <property type="protein sequence ID" value="KST63475.1"/>
    <property type="molecule type" value="Genomic_DNA"/>
</dbReference>
<comment type="caution">
    <text evidence="3">The sequence shown here is derived from an EMBL/GenBank/DDBJ whole genome shotgun (WGS) entry which is preliminary data.</text>
</comment>
<sequence>MRMEKPTPAQKVTAATIAAAIVQLTVGIANTYILEIDIPSTIETPLTILAVFFTGYLVPPARRDRVVESKVNADTKQNNT</sequence>
<keyword evidence="4" id="KW-1185">Reference proteome</keyword>
<protein>
    <submittedName>
        <fullName evidence="3">Uncharacterized protein</fullName>
    </submittedName>
</protein>
<name>A0A0V7ZK56_9CYAN</name>
<evidence type="ECO:0000313" key="4">
    <source>
        <dbReference type="Proteomes" id="UP000053372"/>
    </source>
</evidence>
<dbReference type="AlphaFoldDB" id="A0A0V7ZK56"/>
<organism evidence="3 4">
    <name type="scientific">Mastigocoleus testarum BC008</name>
    <dbReference type="NCBI Taxonomy" id="371196"/>
    <lineage>
        <taxon>Bacteria</taxon>
        <taxon>Bacillati</taxon>
        <taxon>Cyanobacteriota</taxon>
        <taxon>Cyanophyceae</taxon>
        <taxon>Nostocales</taxon>
        <taxon>Hapalosiphonaceae</taxon>
        <taxon>Mastigocoleus</taxon>
    </lineage>
</organism>
<keyword evidence="1" id="KW-1133">Transmembrane helix</keyword>
<proteinExistence type="predicted"/>
<evidence type="ECO:0000313" key="2">
    <source>
        <dbReference type="EMBL" id="KST63475.1"/>
    </source>
</evidence>
<dbReference type="EMBL" id="LMTZ01000119">
    <property type="protein sequence ID" value="KST64607.1"/>
    <property type="molecule type" value="Genomic_DNA"/>
</dbReference>
<feature type="transmembrane region" description="Helical" evidence="1">
    <location>
        <begin position="12"/>
        <end position="34"/>
    </location>
</feature>
<feature type="transmembrane region" description="Helical" evidence="1">
    <location>
        <begin position="40"/>
        <end position="58"/>
    </location>
</feature>